<evidence type="ECO:0000256" key="1">
    <source>
        <dbReference type="ARBA" id="ARBA00004651"/>
    </source>
</evidence>
<dbReference type="GO" id="GO:0004930">
    <property type="term" value="F:G protein-coupled receptor activity"/>
    <property type="evidence" value="ECO:0007669"/>
    <property type="project" value="InterPro"/>
</dbReference>
<dbReference type="Gene3D" id="1.20.1070.10">
    <property type="entry name" value="Rhodopsin 7-helix transmembrane proteins"/>
    <property type="match status" value="2"/>
</dbReference>
<comment type="subcellular location">
    <subcellularLocation>
        <location evidence="1">Cell membrane</location>
        <topology evidence="1">Multi-pass membrane protein</topology>
    </subcellularLocation>
</comment>
<keyword evidence="2" id="KW-1003">Cell membrane</keyword>
<keyword evidence="11" id="KW-1185">Reference proteome</keyword>
<keyword evidence="4 8" id="KW-1133">Transmembrane helix</keyword>
<feature type="region of interest" description="Disordered" evidence="7">
    <location>
        <begin position="446"/>
        <end position="519"/>
    </location>
</feature>
<dbReference type="PRINTS" id="PR00237">
    <property type="entry name" value="GPCRRHODOPSN"/>
</dbReference>
<evidence type="ECO:0000256" key="6">
    <source>
        <dbReference type="ARBA" id="ARBA00023170"/>
    </source>
</evidence>
<keyword evidence="5 8" id="KW-0472">Membrane</keyword>
<evidence type="ECO:0000256" key="3">
    <source>
        <dbReference type="ARBA" id="ARBA00022692"/>
    </source>
</evidence>
<dbReference type="Proteomes" id="UP001374579">
    <property type="component" value="Unassembled WGS sequence"/>
</dbReference>
<evidence type="ECO:0000259" key="9">
    <source>
        <dbReference type="PROSITE" id="PS50262"/>
    </source>
</evidence>
<dbReference type="AlphaFoldDB" id="A0AAN9G160"/>
<evidence type="ECO:0000256" key="7">
    <source>
        <dbReference type="SAM" id="MobiDB-lite"/>
    </source>
</evidence>
<dbReference type="CDD" id="cd00637">
    <property type="entry name" value="7tm_classA_rhodopsin-like"/>
    <property type="match status" value="1"/>
</dbReference>
<dbReference type="InterPro" id="IPR000276">
    <property type="entry name" value="GPCR_Rhodpsn"/>
</dbReference>
<dbReference type="SUPFAM" id="SSF81321">
    <property type="entry name" value="Family A G protein-coupled receptor-like"/>
    <property type="match status" value="1"/>
</dbReference>
<dbReference type="GO" id="GO:0042277">
    <property type="term" value="F:peptide binding"/>
    <property type="evidence" value="ECO:0007669"/>
    <property type="project" value="TreeGrafter"/>
</dbReference>
<feature type="transmembrane region" description="Helical" evidence="8">
    <location>
        <begin position="615"/>
        <end position="635"/>
    </location>
</feature>
<feature type="transmembrane region" description="Helical" evidence="8">
    <location>
        <begin position="569"/>
        <end position="595"/>
    </location>
</feature>
<feature type="compositionally biased region" description="Basic and acidic residues" evidence="7">
    <location>
        <begin position="501"/>
        <end position="515"/>
    </location>
</feature>
<accession>A0AAN9G160</accession>
<dbReference type="PANTHER" id="PTHR24241">
    <property type="entry name" value="NEUROPEPTIDE RECEPTOR-RELATED G-PROTEIN COUPLED RECEPTOR"/>
    <property type="match status" value="1"/>
</dbReference>
<dbReference type="GO" id="GO:0032870">
    <property type="term" value="P:cellular response to hormone stimulus"/>
    <property type="evidence" value="ECO:0007669"/>
    <property type="project" value="TreeGrafter"/>
</dbReference>
<feature type="transmembrane region" description="Helical" evidence="8">
    <location>
        <begin position="220"/>
        <end position="240"/>
    </location>
</feature>
<evidence type="ECO:0000256" key="4">
    <source>
        <dbReference type="ARBA" id="ARBA00022989"/>
    </source>
</evidence>
<evidence type="ECO:0000256" key="2">
    <source>
        <dbReference type="ARBA" id="ARBA00022475"/>
    </source>
</evidence>
<feature type="domain" description="G-protein coupled receptors family 1 profile" evidence="9">
    <location>
        <begin position="123"/>
        <end position="628"/>
    </location>
</feature>
<dbReference type="PROSITE" id="PS50262">
    <property type="entry name" value="G_PROTEIN_RECEP_F1_2"/>
    <property type="match status" value="1"/>
</dbReference>
<protein>
    <recommendedName>
        <fullName evidence="9">G-protein coupled receptors family 1 profile domain-containing protein</fullName>
    </recommendedName>
</protein>
<keyword evidence="3 8" id="KW-0812">Transmembrane</keyword>
<sequence length="648" mass="70642">MSLSRGSTTIIMFTDSTVALVSQTRADSTRTSEFTIDATTNTTPAVTQALINNNTTSSVMAQFSEKDTSPIDLMSNTTSSVLGMDSNQTEQYVDLDALSLAMIKSLMPTIVYLAVLMIMGLVGNSIVFLVYYRRFKPSATRSYILVMSIFDLTANVFSLSSEIIDIRFSFNFYPPSMCRAMRSVNSFLTLVSAFILVAVARDRYRKICHPLDKVRSSRRINLYIAVCCLSAFLLTLPFAVLNGSHTIETGVGNVTGVTCSTDDAFVDTAFPLVYSALMLVAFVGCVGVMAVSYVRIAIALERHKKNLALSHGSFRGTSALPSGVCREKGNSSVVDDTSSGPRTDLGTSGAKAASSTEFLPMADLSLSTFNPQSNPQTDLAPSSDKDVLLLSVNNFNYKDPSQQDTNDTIDEGFFSAWHGDEATVSGEVHCDDSGTTDIDIRVIDQHSHSREGSTKAENNSPTLQNSNQGTTESQPKEVTKEVTKDKVTKDNKVTNDTLSDEDSKGSAGHHQDKNNKPVSLLQTVLRTKGRQYSMRLGANTTTTNTSASTKRRSITKHGAVKKIPSSTTLMMFILTANFVINYLPHLIIIGTRAVIGDLNKGLTGSLLNAYNIGLRSYYLNCAVNSVVYGFCSARFRHECRNLFSSRRR</sequence>
<feature type="compositionally biased region" description="Polar residues" evidence="7">
    <location>
        <begin position="455"/>
        <end position="473"/>
    </location>
</feature>
<name>A0AAN9G160_9CAEN</name>
<evidence type="ECO:0000256" key="5">
    <source>
        <dbReference type="ARBA" id="ARBA00023136"/>
    </source>
</evidence>
<feature type="transmembrane region" description="Helical" evidence="8">
    <location>
        <begin position="272"/>
        <end position="294"/>
    </location>
</feature>
<feature type="transmembrane region" description="Helical" evidence="8">
    <location>
        <begin position="110"/>
        <end position="131"/>
    </location>
</feature>
<comment type="caution">
    <text evidence="10">The sequence shown here is derived from an EMBL/GenBank/DDBJ whole genome shotgun (WGS) entry which is preliminary data.</text>
</comment>
<proteinExistence type="predicted"/>
<dbReference type="InterPro" id="IPR017452">
    <property type="entry name" value="GPCR_Rhodpsn_7TM"/>
</dbReference>
<gene>
    <name evidence="10" type="ORF">V1264_009256</name>
</gene>
<dbReference type="Pfam" id="PF00001">
    <property type="entry name" value="7tm_1"/>
    <property type="match status" value="1"/>
</dbReference>
<feature type="compositionally biased region" description="Basic and acidic residues" evidence="7">
    <location>
        <begin position="474"/>
        <end position="493"/>
    </location>
</feature>
<organism evidence="10 11">
    <name type="scientific">Littorina saxatilis</name>
    <dbReference type="NCBI Taxonomy" id="31220"/>
    <lineage>
        <taxon>Eukaryota</taxon>
        <taxon>Metazoa</taxon>
        <taxon>Spiralia</taxon>
        <taxon>Lophotrochozoa</taxon>
        <taxon>Mollusca</taxon>
        <taxon>Gastropoda</taxon>
        <taxon>Caenogastropoda</taxon>
        <taxon>Littorinimorpha</taxon>
        <taxon>Littorinoidea</taxon>
        <taxon>Littorinidae</taxon>
        <taxon>Littorina</taxon>
    </lineage>
</organism>
<feature type="transmembrane region" description="Helical" evidence="8">
    <location>
        <begin position="180"/>
        <end position="199"/>
    </location>
</feature>
<dbReference type="PANTHER" id="PTHR24241:SF76">
    <property type="entry name" value="NEUROPEPTIDE SIFAMIDE RECEPTOR"/>
    <property type="match status" value="1"/>
</dbReference>
<evidence type="ECO:0000313" key="10">
    <source>
        <dbReference type="EMBL" id="KAK7091593.1"/>
    </source>
</evidence>
<feature type="region of interest" description="Disordered" evidence="7">
    <location>
        <begin position="325"/>
        <end position="350"/>
    </location>
</feature>
<evidence type="ECO:0000256" key="8">
    <source>
        <dbReference type="SAM" id="Phobius"/>
    </source>
</evidence>
<reference evidence="10 11" key="1">
    <citation type="submission" date="2024-02" db="EMBL/GenBank/DDBJ databases">
        <title>Chromosome-scale genome assembly of the rough periwinkle Littorina saxatilis.</title>
        <authorList>
            <person name="De Jode A."/>
            <person name="Faria R."/>
            <person name="Formenti G."/>
            <person name="Sims Y."/>
            <person name="Smith T.P."/>
            <person name="Tracey A."/>
            <person name="Wood J.M.D."/>
            <person name="Zagrodzka Z.B."/>
            <person name="Johannesson K."/>
            <person name="Butlin R.K."/>
            <person name="Leder E.H."/>
        </authorList>
    </citation>
    <scope>NUCLEOTIDE SEQUENCE [LARGE SCALE GENOMIC DNA]</scope>
    <source>
        <strain evidence="10">Snail1</strain>
        <tissue evidence="10">Muscle</tissue>
    </source>
</reference>
<keyword evidence="6" id="KW-0675">Receptor</keyword>
<dbReference type="GO" id="GO:0005886">
    <property type="term" value="C:plasma membrane"/>
    <property type="evidence" value="ECO:0007669"/>
    <property type="project" value="UniProtKB-SubCell"/>
</dbReference>
<evidence type="ECO:0000313" key="11">
    <source>
        <dbReference type="Proteomes" id="UP001374579"/>
    </source>
</evidence>
<feature type="compositionally biased region" description="Polar residues" evidence="7">
    <location>
        <begin position="330"/>
        <end position="341"/>
    </location>
</feature>
<feature type="transmembrane region" description="Helical" evidence="8">
    <location>
        <begin position="143"/>
        <end position="160"/>
    </location>
</feature>
<dbReference type="EMBL" id="JBAMIC010000022">
    <property type="protein sequence ID" value="KAK7091593.1"/>
    <property type="molecule type" value="Genomic_DNA"/>
</dbReference>